<proteinExistence type="predicted"/>
<dbReference type="PIRSF" id="PIRSF002808">
    <property type="entry name" value="Hexose_phosphate_transp"/>
    <property type="match status" value="1"/>
</dbReference>
<feature type="transmembrane region" description="Helical" evidence="6">
    <location>
        <begin position="379"/>
        <end position="399"/>
    </location>
</feature>
<comment type="subcellular location">
    <subcellularLocation>
        <location evidence="1">Membrane</location>
        <topology evidence="1">Multi-pass membrane protein</topology>
    </subcellularLocation>
</comment>
<evidence type="ECO:0000256" key="4">
    <source>
        <dbReference type="ARBA" id="ARBA00022989"/>
    </source>
</evidence>
<evidence type="ECO:0000259" key="7">
    <source>
        <dbReference type="PROSITE" id="PS50850"/>
    </source>
</evidence>
<keyword evidence="5 6" id="KW-0472">Membrane</keyword>
<dbReference type="PROSITE" id="PS50850">
    <property type="entry name" value="MFS"/>
    <property type="match status" value="1"/>
</dbReference>
<dbReference type="InterPro" id="IPR036259">
    <property type="entry name" value="MFS_trans_sf"/>
</dbReference>
<organism evidence="8 9">
    <name type="scientific">Paramixta manurensis</name>
    <dbReference type="NCBI Taxonomy" id="2740817"/>
    <lineage>
        <taxon>Bacteria</taxon>
        <taxon>Pseudomonadati</taxon>
        <taxon>Pseudomonadota</taxon>
        <taxon>Gammaproteobacteria</taxon>
        <taxon>Enterobacterales</taxon>
        <taxon>Erwiniaceae</taxon>
        <taxon>Paramixta</taxon>
    </lineage>
</organism>
<keyword evidence="4 6" id="KW-1133">Transmembrane helix</keyword>
<feature type="transmembrane region" description="Helical" evidence="6">
    <location>
        <begin position="254"/>
        <end position="274"/>
    </location>
</feature>
<keyword evidence="2" id="KW-0813">Transport</keyword>
<dbReference type="SUPFAM" id="SSF103473">
    <property type="entry name" value="MFS general substrate transporter"/>
    <property type="match status" value="1"/>
</dbReference>
<dbReference type="GO" id="GO:0016020">
    <property type="term" value="C:membrane"/>
    <property type="evidence" value="ECO:0007669"/>
    <property type="project" value="UniProtKB-SubCell"/>
</dbReference>
<keyword evidence="9" id="KW-1185">Reference proteome</keyword>
<dbReference type="KEGG" id="pmak:PMPD1_3700"/>
<dbReference type="PANTHER" id="PTHR43791">
    <property type="entry name" value="PERMEASE-RELATED"/>
    <property type="match status" value="1"/>
</dbReference>
<keyword evidence="3 6" id="KW-0812">Transmembrane</keyword>
<dbReference type="RefSeq" id="WP_173635469.1">
    <property type="nucleotide sequence ID" value="NZ_CP054212.1"/>
</dbReference>
<dbReference type="FunFam" id="1.20.1250.20:FF:000018">
    <property type="entry name" value="MFS transporter permease"/>
    <property type="match status" value="1"/>
</dbReference>
<feature type="transmembrane region" description="Helical" evidence="6">
    <location>
        <begin position="29"/>
        <end position="52"/>
    </location>
</feature>
<feature type="transmembrane region" description="Helical" evidence="6">
    <location>
        <begin position="100"/>
        <end position="121"/>
    </location>
</feature>
<dbReference type="Pfam" id="PF07690">
    <property type="entry name" value="MFS_1"/>
    <property type="match status" value="1"/>
</dbReference>
<dbReference type="Gene3D" id="1.20.1250.20">
    <property type="entry name" value="MFS general substrate transporter like domains"/>
    <property type="match status" value="2"/>
</dbReference>
<evidence type="ECO:0000256" key="1">
    <source>
        <dbReference type="ARBA" id="ARBA00004141"/>
    </source>
</evidence>
<dbReference type="CDD" id="cd17319">
    <property type="entry name" value="MFS_ExuT_GudP_like"/>
    <property type="match status" value="1"/>
</dbReference>
<feature type="transmembrane region" description="Helical" evidence="6">
    <location>
        <begin position="58"/>
        <end position="79"/>
    </location>
</feature>
<dbReference type="EMBL" id="CP054212">
    <property type="protein sequence ID" value="QKJ88614.1"/>
    <property type="molecule type" value="Genomic_DNA"/>
</dbReference>
<reference evidence="8 9" key="1">
    <citation type="submission" date="2020-06" db="EMBL/GenBank/DDBJ databases">
        <title>Genome sequence of Paramixta manurensis strain PD-1.</title>
        <authorList>
            <person name="Lee C.W."/>
            <person name="Kim J."/>
        </authorList>
    </citation>
    <scope>NUCLEOTIDE SEQUENCE [LARGE SCALE GENOMIC DNA]</scope>
    <source>
        <strain evidence="8 9">PD-1</strain>
    </source>
</reference>
<dbReference type="InterPro" id="IPR000849">
    <property type="entry name" value="Sugar_P_transporter"/>
</dbReference>
<gene>
    <name evidence="8" type="ORF">PMPD1_3700</name>
</gene>
<name>A0A6M8UG59_9GAMM</name>
<feature type="transmembrane region" description="Helical" evidence="6">
    <location>
        <begin position="187"/>
        <end position="209"/>
    </location>
</feature>
<evidence type="ECO:0000256" key="2">
    <source>
        <dbReference type="ARBA" id="ARBA00022448"/>
    </source>
</evidence>
<dbReference type="PANTHER" id="PTHR43791:SF36">
    <property type="entry name" value="TRANSPORTER, PUTATIVE (AFU_ORTHOLOGUE AFUA_6G08340)-RELATED"/>
    <property type="match status" value="1"/>
</dbReference>
<dbReference type="GO" id="GO:0022857">
    <property type="term" value="F:transmembrane transporter activity"/>
    <property type="evidence" value="ECO:0007669"/>
    <property type="project" value="InterPro"/>
</dbReference>
<feature type="domain" description="Major facilitator superfamily (MFS) profile" evidence="7">
    <location>
        <begin position="29"/>
        <end position="435"/>
    </location>
</feature>
<dbReference type="InterPro" id="IPR011701">
    <property type="entry name" value="MFS"/>
</dbReference>
<feature type="transmembrane region" description="Helical" evidence="6">
    <location>
        <begin position="411"/>
        <end position="430"/>
    </location>
</feature>
<evidence type="ECO:0000256" key="3">
    <source>
        <dbReference type="ARBA" id="ARBA00022692"/>
    </source>
</evidence>
<evidence type="ECO:0000256" key="6">
    <source>
        <dbReference type="SAM" id="Phobius"/>
    </source>
</evidence>
<evidence type="ECO:0000256" key="5">
    <source>
        <dbReference type="ARBA" id="ARBA00023136"/>
    </source>
</evidence>
<feature type="transmembrane region" description="Helical" evidence="6">
    <location>
        <begin position="321"/>
        <end position="341"/>
    </location>
</feature>
<feature type="transmembrane region" description="Helical" evidence="6">
    <location>
        <begin position="127"/>
        <end position="145"/>
    </location>
</feature>
<protein>
    <submittedName>
        <fullName evidence="8">MFS transporter</fullName>
    </submittedName>
</protein>
<feature type="transmembrane region" description="Helical" evidence="6">
    <location>
        <begin position="157"/>
        <end position="175"/>
    </location>
</feature>
<dbReference type="Proteomes" id="UP000505325">
    <property type="component" value="Chromosome"/>
</dbReference>
<sequence>MNQTLSHNMSGDDVHSIEHSTIKKMRWKLIPFLLILYAIAYLDRTNISYAALQMNSELGIAPGQFGMIASIFFIGYFIFEVPSNIALHRFGARKWIARILITWGAVAVATAFVTSITHIYILRFLLGAAEAGFFPGIAFYLTFWFPRRHRAGAMATFFLAQIACNCIGAPLSGLIMDHVSGFGFSGWRWMILLEGLPAILLGIATLFVLRDSPQDVAWLNADEKKWIKEDLEQETKNSPPTELRWWKILANKHVLYLAITYVWIVMAIYGITFWMPTLIKGFQNHFSNTVIGFLVVIPTLVGGVAMLVNGWHSDKTMERKWHVVTVVLIGALGMFLLAMTTNTWLSMLWLCLISVAAYGYIAVWWTIPTAFLTGLSAAVGLAAINSVGNLGGFFGPWIVGMLVDWTGTPRAGLLFLCASFLIGAVMLALFRAPTKNQGV</sequence>
<feature type="transmembrane region" description="Helical" evidence="6">
    <location>
        <begin position="286"/>
        <end position="309"/>
    </location>
</feature>
<evidence type="ECO:0000313" key="8">
    <source>
        <dbReference type="EMBL" id="QKJ88614.1"/>
    </source>
</evidence>
<dbReference type="AlphaFoldDB" id="A0A6M8UG59"/>
<dbReference type="InterPro" id="IPR020846">
    <property type="entry name" value="MFS_dom"/>
</dbReference>
<feature type="transmembrane region" description="Helical" evidence="6">
    <location>
        <begin position="347"/>
        <end position="367"/>
    </location>
</feature>
<evidence type="ECO:0000313" key="9">
    <source>
        <dbReference type="Proteomes" id="UP000505325"/>
    </source>
</evidence>
<accession>A0A6M8UG59</accession>